<evidence type="ECO:0008006" key="3">
    <source>
        <dbReference type="Google" id="ProtNLM"/>
    </source>
</evidence>
<dbReference type="OMA" id="NANEDFQ"/>
<protein>
    <recommendedName>
        <fullName evidence="3">Aminotransferase-like plant mobile domain-containing protein</fullName>
    </recommendedName>
</protein>
<proteinExistence type="predicted"/>
<feature type="non-terminal residue" evidence="1">
    <location>
        <position position="1"/>
    </location>
</feature>
<organism evidence="1 2">
    <name type="scientific">Cynara cardunculus var. scolymus</name>
    <name type="common">Globe artichoke</name>
    <name type="synonym">Cynara scolymus</name>
    <dbReference type="NCBI Taxonomy" id="59895"/>
    <lineage>
        <taxon>Eukaryota</taxon>
        <taxon>Viridiplantae</taxon>
        <taxon>Streptophyta</taxon>
        <taxon>Embryophyta</taxon>
        <taxon>Tracheophyta</taxon>
        <taxon>Spermatophyta</taxon>
        <taxon>Magnoliopsida</taxon>
        <taxon>eudicotyledons</taxon>
        <taxon>Gunneridae</taxon>
        <taxon>Pentapetalae</taxon>
        <taxon>asterids</taxon>
        <taxon>campanulids</taxon>
        <taxon>Asterales</taxon>
        <taxon>Asteraceae</taxon>
        <taxon>Carduoideae</taxon>
        <taxon>Cardueae</taxon>
        <taxon>Carduinae</taxon>
        <taxon>Cynara</taxon>
    </lineage>
</organism>
<keyword evidence="2" id="KW-1185">Reference proteome</keyword>
<sequence length="296" mass="34190">MDVETSSFMPSSQPMVSKRILRQRILKPLPAEEAVQKRKCRHHKKNEKNLKLARVANEVEDEVVQVLRTRSSPLQLCLTIQNFQIEQRKFVTAMGLKSILHFSIEYIPSRLGFFVVDNFDDERMVLKLPVGELEITKNSIQKMLGFPTGPICITQKITNSNDKVVRCWRNQFPQTKKEIHPSLVVEHMKQQIDGGDMLKLNFFVLVATCLCESMKAGTANQRLLHCIAHKEDIDNLDWCEFVIDCLKRSKKNWNRADPTSYYCGPLMFLILLYVDGLLCKDLHVERSSPAIKIWTT</sequence>
<accession>A0A124SAK6</accession>
<dbReference type="PANTHER" id="PTHR34835:SF90">
    <property type="entry name" value="AMINOTRANSFERASE-LIKE PLANT MOBILE DOMAIN-CONTAINING PROTEIN"/>
    <property type="match status" value="1"/>
</dbReference>
<dbReference type="AlphaFoldDB" id="A0A124SAK6"/>
<gene>
    <name evidence="1" type="ORF">Ccrd_024939</name>
</gene>
<dbReference type="Proteomes" id="UP000243975">
    <property type="component" value="Unassembled WGS sequence"/>
</dbReference>
<reference evidence="1 2" key="1">
    <citation type="journal article" date="2016" name="Sci. Rep.">
        <title>The genome sequence of the outbreeding globe artichoke constructed de novo incorporating a phase-aware low-pass sequencing strategy of F1 progeny.</title>
        <authorList>
            <person name="Scaglione D."/>
            <person name="Reyes-Chin-Wo S."/>
            <person name="Acquadro A."/>
            <person name="Froenicke L."/>
            <person name="Portis E."/>
            <person name="Beitel C."/>
            <person name="Tirone M."/>
            <person name="Mauro R."/>
            <person name="Lo Monaco A."/>
            <person name="Mauromicale G."/>
            <person name="Faccioli P."/>
            <person name="Cattivelli L."/>
            <person name="Rieseberg L."/>
            <person name="Michelmore R."/>
            <person name="Lanteri S."/>
        </authorList>
    </citation>
    <scope>NUCLEOTIDE SEQUENCE [LARGE SCALE GENOMIC DNA]</scope>
    <source>
        <strain evidence="1">2C</strain>
    </source>
</reference>
<comment type="caution">
    <text evidence="1">The sequence shown here is derived from an EMBL/GenBank/DDBJ whole genome shotgun (WGS) entry which is preliminary data.</text>
</comment>
<dbReference type="PANTHER" id="PTHR34835">
    <property type="entry name" value="OS07G0283600 PROTEIN-RELATED"/>
    <property type="match status" value="1"/>
</dbReference>
<dbReference type="EMBL" id="LEKV01005850">
    <property type="protein sequence ID" value="KVH87777.1"/>
    <property type="molecule type" value="Genomic_DNA"/>
</dbReference>
<dbReference type="Gramene" id="KVH87777">
    <property type="protein sequence ID" value="KVH87777"/>
    <property type="gene ID" value="Ccrd_024939"/>
</dbReference>
<evidence type="ECO:0000313" key="1">
    <source>
        <dbReference type="EMBL" id="KVH87777.1"/>
    </source>
</evidence>
<name>A0A124SAK6_CYNCS</name>
<evidence type="ECO:0000313" key="2">
    <source>
        <dbReference type="Proteomes" id="UP000243975"/>
    </source>
</evidence>